<gene>
    <name evidence="1" type="ORF">EK403_12430</name>
</gene>
<dbReference type="Proteomes" id="UP000289708">
    <property type="component" value="Unassembled WGS sequence"/>
</dbReference>
<proteinExistence type="predicted"/>
<comment type="caution">
    <text evidence="1">The sequence shown here is derived from an EMBL/GenBank/DDBJ whole genome shotgun (WGS) entry which is preliminary data.</text>
</comment>
<evidence type="ECO:0008006" key="3">
    <source>
        <dbReference type="Google" id="ProtNLM"/>
    </source>
</evidence>
<sequence>MFNLIMIGRWPRRNASISLDRMFEYTDDRLLDQFRDGGEPDLDELIRYPCLFMVEGRGDQPAHVGNIQRARISGRQILFDYAIDETIPPIRNADIYRNRLEFDMPEDFEFNRNHWAVKDVSLFRALLRHARAPRQQPTVFRIPQLQPTERSLVSVMMPFDAEFRQVYTSVRNALEPLNLRCRRADEIWEAPEIIQDIVSLIDRSRIVVADCTNRNPNVFYEIGIAHTLGRDVILITQNQADIPFDLRHLRYVQYLNNREGRANLRRMIAERAETLLEEEV</sequence>
<reference evidence="1 2" key="1">
    <citation type="submission" date="2018-12" db="EMBL/GenBank/DDBJ databases">
        <title>bacterium Hansschlegelia zhihuaiae S113.</title>
        <authorList>
            <person name="He J."/>
        </authorList>
    </citation>
    <scope>NUCLEOTIDE SEQUENCE [LARGE SCALE GENOMIC DNA]</scope>
    <source>
        <strain evidence="1 2">S 113</strain>
    </source>
</reference>
<dbReference type="OrthoDB" id="5379851at2"/>
<protein>
    <recommendedName>
        <fullName evidence="3">Nucleoside 2-deoxyribosyltransferase</fullName>
    </recommendedName>
</protein>
<dbReference type="AlphaFoldDB" id="A0A4Q0MJ26"/>
<keyword evidence="2" id="KW-1185">Reference proteome</keyword>
<organism evidence="1 2">
    <name type="scientific">Hansschlegelia zhihuaiae</name>
    <dbReference type="NCBI Taxonomy" id="405005"/>
    <lineage>
        <taxon>Bacteria</taxon>
        <taxon>Pseudomonadati</taxon>
        <taxon>Pseudomonadota</taxon>
        <taxon>Alphaproteobacteria</taxon>
        <taxon>Hyphomicrobiales</taxon>
        <taxon>Methylopilaceae</taxon>
        <taxon>Hansschlegelia</taxon>
    </lineage>
</organism>
<dbReference type="RefSeq" id="WP_128777806.1">
    <property type="nucleotide sequence ID" value="NZ_RYFI01000011.1"/>
</dbReference>
<evidence type="ECO:0000313" key="2">
    <source>
        <dbReference type="Proteomes" id="UP000289708"/>
    </source>
</evidence>
<dbReference type="Gene3D" id="3.40.50.450">
    <property type="match status" value="1"/>
</dbReference>
<evidence type="ECO:0000313" key="1">
    <source>
        <dbReference type="EMBL" id="RXF72946.1"/>
    </source>
</evidence>
<dbReference type="SUPFAM" id="SSF52309">
    <property type="entry name" value="N-(deoxy)ribosyltransferase-like"/>
    <property type="match status" value="1"/>
</dbReference>
<accession>A0A4Q0MJ26</accession>
<name>A0A4Q0MJ26_9HYPH</name>
<dbReference type="EMBL" id="RYFI01000011">
    <property type="protein sequence ID" value="RXF72946.1"/>
    <property type="molecule type" value="Genomic_DNA"/>
</dbReference>